<dbReference type="GO" id="GO:0003677">
    <property type="term" value="F:DNA binding"/>
    <property type="evidence" value="ECO:0007669"/>
    <property type="project" value="InterPro"/>
</dbReference>
<name>A0A6A2XYI2_HIBSY</name>
<sequence>MLFGVNLVNGSPELPSPQVLTSSEVKRLCSTPPTSQSSVEEPSKCISSKQCNNCCFVGNRSCTKVLKYGLALGRSIDLHRFNGYEDLIIELDRMFDFNGRLIDGSSGWNVTYVDEDGDMMLIGDHYPWQKFQYQVQRMVICPWEEIERPNSSTPKSGSY</sequence>
<dbReference type="Gene3D" id="3.10.20.90">
    <property type="entry name" value="Phosphatidylinositol 3-kinase Catalytic Subunit, Chain A, domain 1"/>
    <property type="match status" value="1"/>
</dbReference>
<feature type="domain" description="PB1" evidence="7">
    <location>
        <begin position="60"/>
        <end position="143"/>
    </location>
</feature>
<evidence type="ECO:0000256" key="2">
    <source>
        <dbReference type="ARBA" id="ARBA00023015"/>
    </source>
</evidence>
<evidence type="ECO:0000256" key="4">
    <source>
        <dbReference type="ARBA" id="ARBA00023242"/>
    </source>
</evidence>
<dbReference type="GO" id="GO:0006355">
    <property type="term" value="P:regulation of DNA-templated transcription"/>
    <property type="evidence" value="ECO:0007669"/>
    <property type="project" value="InterPro"/>
</dbReference>
<comment type="caution">
    <text evidence="8">The sequence shown here is derived from an EMBL/GenBank/DDBJ whole genome shotgun (WGS) entry which is preliminary data.</text>
</comment>
<accession>A0A6A2XYI2</accession>
<organism evidence="8 9">
    <name type="scientific">Hibiscus syriacus</name>
    <name type="common">Rose of Sharon</name>
    <dbReference type="NCBI Taxonomy" id="106335"/>
    <lineage>
        <taxon>Eukaryota</taxon>
        <taxon>Viridiplantae</taxon>
        <taxon>Streptophyta</taxon>
        <taxon>Embryophyta</taxon>
        <taxon>Tracheophyta</taxon>
        <taxon>Spermatophyta</taxon>
        <taxon>Magnoliopsida</taxon>
        <taxon>eudicotyledons</taxon>
        <taxon>Gunneridae</taxon>
        <taxon>Pentapetalae</taxon>
        <taxon>rosids</taxon>
        <taxon>malvids</taxon>
        <taxon>Malvales</taxon>
        <taxon>Malvaceae</taxon>
        <taxon>Malvoideae</taxon>
        <taxon>Hibiscus</taxon>
    </lineage>
</organism>
<dbReference type="PANTHER" id="PTHR31384">
    <property type="entry name" value="AUXIN RESPONSE FACTOR 4-RELATED"/>
    <property type="match status" value="1"/>
</dbReference>
<reference evidence="8" key="1">
    <citation type="submission" date="2019-09" db="EMBL/GenBank/DDBJ databases">
        <title>Draft genome information of white flower Hibiscus syriacus.</title>
        <authorList>
            <person name="Kim Y.-M."/>
        </authorList>
    </citation>
    <scope>NUCLEOTIDE SEQUENCE [LARGE SCALE GENOMIC DNA]</scope>
    <source>
        <strain evidence="8">YM2019G1</strain>
    </source>
</reference>
<dbReference type="InterPro" id="IPR053793">
    <property type="entry name" value="PB1-like"/>
</dbReference>
<evidence type="ECO:0000259" key="7">
    <source>
        <dbReference type="PROSITE" id="PS51745"/>
    </source>
</evidence>
<proteinExistence type="inferred from homology"/>
<gene>
    <name evidence="8" type="ORF">F3Y22_tig00111848pilonHSYRG00389</name>
</gene>
<dbReference type="SUPFAM" id="SSF54277">
    <property type="entry name" value="CAD &amp; PB1 domains"/>
    <property type="match status" value="1"/>
</dbReference>
<comment type="subunit">
    <text evidence="6">Homodimers and heterodimers.</text>
</comment>
<dbReference type="AlphaFoldDB" id="A0A6A2XYI2"/>
<dbReference type="GO" id="GO:0005634">
    <property type="term" value="C:nucleus"/>
    <property type="evidence" value="ECO:0007669"/>
    <property type="project" value="UniProtKB-SubCell"/>
</dbReference>
<dbReference type="PANTHER" id="PTHR31384:SF25">
    <property type="entry name" value="AUXIN RESPONSE FACTOR"/>
    <property type="match status" value="1"/>
</dbReference>
<dbReference type="Pfam" id="PF02309">
    <property type="entry name" value="AUX_IAA"/>
    <property type="match status" value="1"/>
</dbReference>
<evidence type="ECO:0000313" key="8">
    <source>
        <dbReference type="EMBL" id="KAE8672255.1"/>
    </source>
</evidence>
<keyword evidence="6" id="KW-0678">Repressor</keyword>
<dbReference type="InterPro" id="IPR033389">
    <property type="entry name" value="AUX/IAA_dom"/>
</dbReference>
<keyword evidence="4 6" id="KW-0539">Nucleus</keyword>
<keyword evidence="9" id="KW-1185">Reference proteome</keyword>
<evidence type="ECO:0000256" key="5">
    <source>
        <dbReference type="ARBA" id="ARBA00023294"/>
    </source>
</evidence>
<dbReference type="InterPro" id="IPR044835">
    <property type="entry name" value="ARF_plant"/>
</dbReference>
<evidence type="ECO:0000313" key="9">
    <source>
        <dbReference type="Proteomes" id="UP000436088"/>
    </source>
</evidence>
<protein>
    <recommendedName>
        <fullName evidence="6">Auxin-responsive protein</fullName>
    </recommendedName>
</protein>
<dbReference type="GO" id="GO:0009734">
    <property type="term" value="P:auxin-activated signaling pathway"/>
    <property type="evidence" value="ECO:0007669"/>
    <property type="project" value="UniProtKB-UniRule"/>
</dbReference>
<dbReference type="EMBL" id="VEPZ02001450">
    <property type="protein sequence ID" value="KAE8672255.1"/>
    <property type="molecule type" value="Genomic_DNA"/>
</dbReference>
<comment type="subcellular location">
    <subcellularLocation>
        <location evidence="1 6">Nucleus</location>
    </subcellularLocation>
</comment>
<evidence type="ECO:0000256" key="6">
    <source>
        <dbReference type="RuleBase" id="RU004549"/>
    </source>
</evidence>
<keyword evidence="2 6" id="KW-0805">Transcription regulation</keyword>
<evidence type="ECO:0000256" key="1">
    <source>
        <dbReference type="ARBA" id="ARBA00004123"/>
    </source>
</evidence>
<keyword evidence="3 6" id="KW-0804">Transcription</keyword>
<dbReference type="Proteomes" id="UP000436088">
    <property type="component" value="Unassembled WGS sequence"/>
</dbReference>
<comment type="similarity">
    <text evidence="6">Belongs to the Aux/IAA family.</text>
</comment>
<keyword evidence="5 6" id="KW-0927">Auxin signaling pathway</keyword>
<evidence type="ECO:0000256" key="3">
    <source>
        <dbReference type="ARBA" id="ARBA00023163"/>
    </source>
</evidence>
<comment type="function">
    <text evidence="6">Aux/IAA proteins are short-lived transcriptional factors that function as repressors of early auxin response genes at low auxin concentrations.</text>
</comment>
<dbReference type="PROSITE" id="PS51745">
    <property type="entry name" value="PB1"/>
    <property type="match status" value="1"/>
</dbReference>